<evidence type="ECO:0000313" key="1">
    <source>
        <dbReference type="EMBL" id="QHT18914.1"/>
    </source>
</evidence>
<dbReference type="EMBL" id="MN739660">
    <property type="protein sequence ID" value="QHT18914.1"/>
    <property type="molecule type" value="Genomic_DNA"/>
</dbReference>
<proteinExistence type="predicted"/>
<evidence type="ECO:0008006" key="2">
    <source>
        <dbReference type="Google" id="ProtNLM"/>
    </source>
</evidence>
<sequence length="528" mass="60864">MFSPVISNLTPKRTKTPIISSPKRMPLLKKSTSLFTPTDGEVDIGDTVNKIILPPAIPNATNTQSVEQIILPPLIEKKQSTQNVTRKSITPINISSKRKTRAKKELQKMLKSPSKRKLKILKHICSVSGSCLAFGRENEAINGLFNHFSDFTYALPTVRRIGTPSENGFITEIEYERDGYQSNAVLKSSAYRSADNLFYEYVVGVIFINLMNRFFPCFLQTYGIYISTDKHSHELMKEAQTIHQIKDTLHPLDETTSGLDASCLNSDRLSILIQHIKDPISFDEYFREEISSEYFYTVDMIQMLYQVYSVLSTISTIFTHYDLHTNNILLYKISDDKYVEMNYHCSDGSVVTFNTQYIVKIIDYGRCYFNLSPNDNSQIVYDELCKSRNCNPKCGLHSGYSFFSPPPSKDNFYIVRSVSNISHDLRLMYMIRESNEYKYMKYGNDIIDGIFSAIVYNMRFGTPSHKTKENSNKLYNVNDVEKILRIYIQDLTDFKEKNTAYFKNKQSVGKMHIYMNGDVLKPMDFFPK</sequence>
<organism evidence="1">
    <name type="scientific">viral metagenome</name>
    <dbReference type="NCBI Taxonomy" id="1070528"/>
    <lineage>
        <taxon>unclassified sequences</taxon>
        <taxon>metagenomes</taxon>
        <taxon>organismal metagenomes</taxon>
    </lineage>
</organism>
<accession>A0A6C0DR89</accession>
<dbReference type="AlphaFoldDB" id="A0A6C0DR89"/>
<name>A0A6C0DR89_9ZZZZ</name>
<dbReference type="SUPFAM" id="SSF56112">
    <property type="entry name" value="Protein kinase-like (PK-like)"/>
    <property type="match status" value="1"/>
</dbReference>
<dbReference type="InterPro" id="IPR011009">
    <property type="entry name" value="Kinase-like_dom_sf"/>
</dbReference>
<protein>
    <recommendedName>
        <fullName evidence="2">Protein kinase domain-containing protein</fullName>
    </recommendedName>
</protein>
<dbReference type="Gene3D" id="1.10.510.10">
    <property type="entry name" value="Transferase(Phosphotransferase) domain 1"/>
    <property type="match status" value="1"/>
</dbReference>
<reference evidence="1" key="1">
    <citation type="journal article" date="2020" name="Nature">
        <title>Giant virus diversity and host interactions through global metagenomics.</title>
        <authorList>
            <person name="Schulz F."/>
            <person name="Roux S."/>
            <person name="Paez-Espino D."/>
            <person name="Jungbluth S."/>
            <person name="Walsh D.A."/>
            <person name="Denef V.J."/>
            <person name="McMahon K.D."/>
            <person name="Konstantinidis K.T."/>
            <person name="Eloe-Fadrosh E.A."/>
            <person name="Kyrpides N.C."/>
            <person name="Woyke T."/>
        </authorList>
    </citation>
    <scope>NUCLEOTIDE SEQUENCE</scope>
    <source>
        <strain evidence="1">GVMAG-M-3300023174-49</strain>
    </source>
</reference>